<dbReference type="PANTHER" id="PTHR12110">
    <property type="entry name" value="HYDROXYPYRUVATE ISOMERASE"/>
    <property type="match status" value="1"/>
</dbReference>
<dbReference type="GO" id="GO:0016853">
    <property type="term" value="F:isomerase activity"/>
    <property type="evidence" value="ECO:0007669"/>
    <property type="project" value="UniProtKB-KW"/>
</dbReference>
<dbReference type="InterPro" id="IPR036237">
    <property type="entry name" value="Xyl_isomerase-like_sf"/>
</dbReference>
<feature type="domain" description="Xylose isomerase-like TIM barrel" evidence="1">
    <location>
        <begin position="74"/>
        <end position="230"/>
    </location>
</feature>
<protein>
    <submittedName>
        <fullName evidence="2">Sugar phosphate isomerase/epimerase</fullName>
    </submittedName>
</protein>
<dbReference type="PANTHER" id="PTHR12110:SF48">
    <property type="entry name" value="BLL3656 PROTEIN"/>
    <property type="match status" value="1"/>
</dbReference>
<dbReference type="AlphaFoldDB" id="A0A7Y9DS57"/>
<evidence type="ECO:0000313" key="2">
    <source>
        <dbReference type="EMBL" id="NYD34473.1"/>
    </source>
</evidence>
<gene>
    <name evidence="2" type="ORF">BJ983_000575</name>
</gene>
<dbReference type="Gene3D" id="3.20.20.150">
    <property type="entry name" value="Divalent-metal-dependent TIM barrel enzymes"/>
    <property type="match status" value="1"/>
</dbReference>
<reference evidence="2 3" key="1">
    <citation type="submission" date="2020-07" db="EMBL/GenBank/DDBJ databases">
        <title>Sequencing the genomes of 1000 actinobacteria strains.</title>
        <authorList>
            <person name="Klenk H.-P."/>
        </authorList>
    </citation>
    <scope>NUCLEOTIDE SEQUENCE [LARGE SCALE GENOMIC DNA]</scope>
    <source>
        <strain evidence="2 3">DSM 45772</strain>
    </source>
</reference>
<keyword evidence="2" id="KW-0413">Isomerase</keyword>
<evidence type="ECO:0000313" key="3">
    <source>
        <dbReference type="Proteomes" id="UP000535890"/>
    </source>
</evidence>
<sequence>MREVSLSAGSVLDLAPHDVVECAADAGYGWAGVRLSNPRREAPAVGTALARTGLGLLDVEVVRLAAGPLSDDHRALADAAATLGARFLLTVVDHDDEALAVEQVAALVEHLRGTGTRVALESMAFTGLRRRADAERVARAAGAQVLLDPLHLHRAGDDLGAPADPDVVGYAQLTDAADPPSGADLAHEARHLRLPPGEGGLDLARFLGALPADLPLAVEVQSDELLDTEPRERAAALRAATQGVLDGRS</sequence>
<keyword evidence="3" id="KW-1185">Reference proteome</keyword>
<dbReference type="InterPro" id="IPR050312">
    <property type="entry name" value="IolE/XylAMocC-like"/>
</dbReference>
<dbReference type="Proteomes" id="UP000535890">
    <property type="component" value="Unassembled WGS sequence"/>
</dbReference>
<evidence type="ECO:0000259" key="1">
    <source>
        <dbReference type="Pfam" id="PF01261"/>
    </source>
</evidence>
<name>A0A7Y9DS57_9PSEU</name>
<dbReference type="Pfam" id="PF01261">
    <property type="entry name" value="AP_endonuc_2"/>
    <property type="match status" value="1"/>
</dbReference>
<comment type="caution">
    <text evidence="2">The sequence shown here is derived from an EMBL/GenBank/DDBJ whole genome shotgun (WGS) entry which is preliminary data.</text>
</comment>
<organism evidence="2 3">
    <name type="scientific">Actinomycetospora corticicola</name>
    <dbReference type="NCBI Taxonomy" id="663602"/>
    <lineage>
        <taxon>Bacteria</taxon>
        <taxon>Bacillati</taxon>
        <taxon>Actinomycetota</taxon>
        <taxon>Actinomycetes</taxon>
        <taxon>Pseudonocardiales</taxon>
        <taxon>Pseudonocardiaceae</taxon>
        <taxon>Actinomycetospora</taxon>
    </lineage>
</organism>
<dbReference type="EMBL" id="JACCBN010000001">
    <property type="protein sequence ID" value="NYD34473.1"/>
    <property type="molecule type" value="Genomic_DNA"/>
</dbReference>
<accession>A0A7Y9DS57</accession>
<proteinExistence type="predicted"/>
<dbReference type="SUPFAM" id="SSF51658">
    <property type="entry name" value="Xylose isomerase-like"/>
    <property type="match status" value="1"/>
</dbReference>
<dbReference type="RefSeq" id="WP_179792418.1">
    <property type="nucleotide sequence ID" value="NZ_BAABHP010000018.1"/>
</dbReference>
<dbReference type="InterPro" id="IPR013022">
    <property type="entry name" value="Xyl_isomerase-like_TIM-brl"/>
</dbReference>